<feature type="region of interest" description="Disordered" evidence="1">
    <location>
        <begin position="167"/>
        <end position="194"/>
    </location>
</feature>
<evidence type="ECO:0000256" key="1">
    <source>
        <dbReference type="SAM" id="MobiDB-lite"/>
    </source>
</evidence>
<name>A0A6J6J7T9_9ZZZZ</name>
<evidence type="ECO:0000313" key="3">
    <source>
        <dbReference type="EMBL" id="CAB4632635.1"/>
    </source>
</evidence>
<feature type="compositionally biased region" description="Basic and acidic residues" evidence="1">
    <location>
        <begin position="79"/>
        <end position="93"/>
    </location>
</feature>
<dbReference type="EMBL" id="CAEZVL010000106">
    <property type="protein sequence ID" value="CAB4632635.1"/>
    <property type="molecule type" value="Genomic_DNA"/>
</dbReference>
<feature type="region of interest" description="Disordered" evidence="1">
    <location>
        <begin position="79"/>
        <end position="154"/>
    </location>
</feature>
<evidence type="ECO:0000313" key="2">
    <source>
        <dbReference type="EMBL" id="CAB4604869.1"/>
    </source>
</evidence>
<protein>
    <submittedName>
        <fullName evidence="3">Unannotated protein</fullName>
    </submittedName>
</protein>
<dbReference type="EMBL" id="CAEZUK010000165">
    <property type="protein sequence ID" value="CAB4604869.1"/>
    <property type="molecule type" value="Genomic_DNA"/>
</dbReference>
<sequence>MHWSKGHVHTNDHQPKVPFTNALAQPSTEHLRPPIIKACKESEHCTAEQHIVKVSHDVVGIGLLSITRCYSVSHSRKSTDRELCDKTDGEQHWNGEGQLAAPHSHHPVDNLDTSWNGDRHSRHGENSDRHRTQTRSKHMVGPNSPADESNRCTRHSHDRITKQWLLGEHGNDFTDNAERRQDQDIHLGMPEDPE</sequence>
<dbReference type="EMBL" id="CAEZZV010000126">
    <property type="protein sequence ID" value="CAB4783299.1"/>
    <property type="molecule type" value="Genomic_DNA"/>
</dbReference>
<feature type="compositionally biased region" description="Basic and acidic residues" evidence="1">
    <location>
        <begin position="169"/>
        <end position="185"/>
    </location>
</feature>
<gene>
    <name evidence="2" type="ORF">UFOPK1820_00990</name>
    <name evidence="3" type="ORF">UFOPK1960_00785</name>
    <name evidence="4" type="ORF">UFOPK2921_00995</name>
</gene>
<proteinExistence type="predicted"/>
<evidence type="ECO:0000313" key="4">
    <source>
        <dbReference type="EMBL" id="CAB4783299.1"/>
    </source>
</evidence>
<reference evidence="3" key="1">
    <citation type="submission" date="2020-05" db="EMBL/GenBank/DDBJ databases">
        <authorList>
            <person name="Chiriac C."/>
            <person name="Salcher M."/>
            <person name="Ghai R."/>
            <person name="Kavagutti S V."/>
        </authorList>
    </citation>
    <scope>NUCLEOTIDE SEQUENCE</scope>
</reference>
<feature type="compositionally biased region" description="Basic and acidic residues" evidence="1">
    <location>
        <begin position="117"/>
        <end position="131"/>
    </location>
</feature>
<accession>A0A6J6J7T9</accession>
<dbReference type="AlphaFoldDB" id="A0A6J6J7T9"/>
<organism evidence="3">
    <name type="scientific">freshwater metagenome</name>
    <dbReference type="NCBI Taxonomy" id="449393"/>
    <lineage>
        <taxon>unclassified sequences</taxon>
        <taxon>metagenomes</taxon>
        <taxon>ecological metagenomes</taxon>
    </lineage>
</organism>